<name>A0A9P7E7U0_9AGAM</name>
<dbReference type="RefSeq" id="XP_041191449.1">
    <property type="nucleotide sequence ID" value="XM_041336106.1"/>
</dbReference>
<evidence type="ECO:0000313" key="1">
    <source>
        <dbReference type="EMBL" id="KAG1813688.1"/>
    </source>
</evidence>
<proteinExistence type="predicted"/>
<dbReference type="AlphaFoldDB" id="A0A9P7E7U0"/>
<organism evidence="1 2">
    <name type="scientific">Suillus subaureus</name>
    <dbReference type="NCBI Taxonomy" id="48587"/>
    <lineage>
        <taxon>Eukaryota</taxon>
        <taxon>Fungi</taxon>
        <taxon>Dikarya</taxon>
        <taxon>Basidiomycota</taxon>
        <taxon>Agaricomycotina</taxon>
        <taxon>Agaricomycetes</taxon>
        <taxon>Agaricomycetidae</taxon>
        <taxon>Boletales</taxon>
        <taxon>Suillineae</taxon>
        <taxon>Suillaceae</taxon>
        <taxon>Suillus</taxon>
    </lineage>
</organism>
<dbReference type="EMBL" id="JABBWG010000023">
    <property type="protein sequence ID" value="KAG1813688.1"/>
    <property type="molecule type" value="Genomic_DNA"/>
</dbReference>
<dbReference type="Proteomes" id="UP000807769">
    <property type="component" value="Unassembled WGS sequence"/>
</dbReference>
<accession>A0A9P7E7U0</accession>
<sequence length="112" mass="12983">MRVSVMTRVYLLILAALVLQLLDKIFQLPCFWTYFTRMIEDGRLLETTGDGSSRAGPSISFSNWVLPRLSLLNSVATEDGDMEAKFIWNNQWAVALRGRNNRHWWSCREACR</sequence>
<comment type="caution">
    <text evidence="1">The sequence shown here is derived from an EMBL/GenBank/DDBJ whole genome shotgun (WGS) entry which is preliminary data.</text>
</comment>
<reference evidence="1" key="1">
    <citation type="journal article" date="2020" name="New Phytol.">
        <title>Comparative genomics reveals dynamic genome evolution in host specialist ectomycorrhizal fungi.</title>
        <authorList>
            <person name="Lofgren L.A."/>
            <person name="Nguyen N.H."/>
            <person name="Vilgalys R."/>
            <person name="Ruytinx J."/>
            <person name="Liao H.L."/>
            <person name="Branco S."/>
            <person name="Kuo A."/>
            <person name="LaButti K."/>
            <person name="Lipzen A."/>
            <person name="Andreopoulos W."/>
            <person name="Pangilinan J."/>
            <person name="Riley R."/>
            <person name="Hundley H."/>
            <person name="Na H."/>
            <person name="Barry K."/>
            <person name="Grigoriev I.V."/>
            <person name="Stajich J.E."/>
            <person name="Kennedy P.G."/>
        </authorList>
    </citation>
    <scope>NUCLEOTIDE SEQUENCE</scope>
    <source>
        <strain evidence="1">MN1</strain>
    </source>
</reference>
<protein>
    <submittedName>
        <fullName evidence="1">Uncharacterized protein</fullName>
    </submittedName>
</protein>
<keyword evidence="2" id="KW-1185">Reference proteome</keyword>
<gene>
    <name evidence="1" type="ORF">BJ212DRAFT_1366589</name>
</gene>
<evidence type="ECO:0000313" key="2">
    <source>
        <dbReference type="Proteomes" id="UP000807769"/>
    </source>
</evidence>
<dbReference type="GeneID" id="64630123"/>